<dbReference type="InterPro" id="IPR036787">
    <property type="entry name" value="T_IF-3_N_sf"/>
</dbReference>
<keyword evidence="6" id="KW-0934">Plastid</keyword>
<geneLocation type="chloroplast" evidence="6"/>
<evidence type="ECO:0000256" key="1">
    <source>
        <dbReference type="ARBA" id="ARBA00005439"/>
    </source>
</evidence>
<comment type="similarity">
    <text evidence="1">Belongs to the IF-3 family.</text>
</comment>
<dbReference type="InterPro" id="IPR001288">
    <property type="entry name" value="Translation_initiation_fac_3"/>
</dbReference>
<evidence type="ECO:0000256" key="3">
    <source>
        <dbReference type="ARBA" id="ARBA00022917"/>
    </source>
</evidence>
<keyword evidence="3" id="KW-0648">Protein biosynthesis</keyword>
<evidence type="ECO:0000259" key="4">
    <source>
        <dbReference type="Pfam" id="PF00707"/>
    </source>
</evidence>
<dbReference type="GO" id="GO:0032790">
    <property type="term" value="P:ribosome disassembly"/>
    <property type="evidence" value="ECO:0007669"/>
    <property type="project" value="TreeGrafter"/>
</dbReference>
<dbReference type="NCBIfam" id="TIGR00168">
    <property type="entry name" value="infC"/>
    <property type="match status" value="1"/>
</dbReference>
<dbReference type="SUPFAM" id="SSF54364">
    <property type="entry name" value="Translation initiation factor IF3, N-terminal domain"/>
    <property type="match status" value="1"/>
</dbReference>
<dbReference type="Pfam" id="PF05198">
    <property type="entry name" value="IF3_N"/>
    <property type="match status" value="1"/>
</dbReference>
<feature type="domain" description="Translation initiation factor 3 C-terminal" evidence="4">
    <location>
        <begin position="85"/>
        <end position="167"/>
    </location>
</feature>
<organism evidence="6">
    <name type="scientific">Pterocladiophila hemisphaerica</name>
    <dbReference type="NCBI Taxonomy" id="2712948"/>
    <lineage>
        <taxon>Eukaryota</taxon>
        <taxon>Rhodophyta</taxon>
        <taxon>Florideophyceae</taxon>
        <taxon>Rhodymeniophycidae</taxon>
        <taxon>Gracilariales</taxon>
        <taxon>Pterocladiophilaceae</taxon>
        <taxon>Pterocladiophila</taxon>
    </lineage>
</organism>
<dbReference type="EMBL" id="MT117918">
    <property type="protein sequence ID" value="QJH88425.1"/>
    <property type="molecule type" value="Genomic_DNA"/>
</dbReference>
<dbReference type="PANTHER" id="PTHR10938:SF0">
    <property type="entry name" value="TRANSLATION INITIATION FACTOR IF-3, MITOCHONDRIAL"/>
    <property type="match status" value="1"/>
</dbReference>
<reference evidence="6" key="1">
    <citation type="journal article" date="2020" name="J. Phycol.">
        <title>The Organelle Genomes in the Photosynthetic Red Algal Parasite Pterocladiophila hemisphaerica (Florideophyceae, Rhodophyta) Have Elevated Substitution Rates and Extreme Gene Loss in the Plastid Genome.</title>
        <authorList>
            <person name="Preuss M."/>
            <person name="Verbruggen H."/>
            <person name="Zuccarello G.C."/>
        </authorList>
    </citation>
    <scope>NUCLEOTIDE SEQUENCE</scope>
</reference>
<gene>
    <name evidence="6" type="primary">infC</name>
</gene>
<proteinExistence type="inferred from homology"/>
<dbReference type="InterPro" id="IPR036788">
    <property type="entry name" value="T_IF-3_C_sf"/>
</dbReference>
<dbReference type="GO" id="GO:0003743">
    <property type="term" value="F:translation initiation factor activity"/>
    <property type="evidence" value="ECO:0007669"/>
    <property type="project" value="UniProtKB-KW"/>
</dbReference>
<feature type="domain" description="Translation initiation factor 3 N-terminal" evidence="5">
    <location>
        <begin position="8"/>
        <end position="76"/>
    </location>
</feature>
<dbReference type="GO" id="GO:0043022">
    <property type="term" value="F:ribosome binding"/>
    <property type="evidence" value="ECO:0007669"/>
    <property type="project" value="TreeGrafter"/>
</dbReference>
<dbReference type="AlphaFoldDB" id="A0A6M3WWI6"/>
<dbReference type="Gene3D" id="3.30.110.10">
    <property type="entry name" value="Translation initiation factor 3 (IF-3), C-terminal domain"/>
    <property type="match status" value="1"/>
</dbReference>
<protein>
    <submittedName>
        <fullName evidence="6">InfC</fullName>
    </submittedName>
</protein>
<evidence type="ECO:0000313" key="6">
    <source>
        <dbReference type="EMBL" id="QJH88425.1"/>
    </source>
</evidence>
<accession>A0A6M3WWI6</accession>
<dbReference type="GO" id="GO:0005737">
    <property type="term" value="C:cytoplasm"/>
    <property type="evidence" value="ECO:0007669"/>
    <property type="project" value="UniProtKB-ARBA"/>
</dbReference>
<dbReference type="SUPFAM" id="SSF55200">
    <property type="entry name" value="Translation initiation factor IF3, C-terminal domain"/>
    <property type="match status" value="1"/>
</dbReference>
<dbReference type="PANTHER" id="PTHR10938">
    <property type="entry name" value="TRANSLATION INITIATION FACTOR IF-3"/>
    <property type="match status" value="1"/>
</dbReference>
<name>A0A6M3WWI6_9FLOR</name>
<sequence>MYKKNLKNEEIKSDKVYLINRLGKYTGLFLLKEALKIASFHQCDLVLFGYKSDFPLCRLMKYSQYLFKQNKKSKEKQKNNMALITKELKLRYTIQVHDYDVRIKQLKAFLFQGHIVKITILLKGREQNHVYLALNFLNKIIKEVATIINLIKKPYRNSKNIVCLLIKKNICHVI</sequence>
<dbReference type="Gene3D" id="3.10.20.80">
    <property type="entry name" value="Translation initiation factor 3 (IF-3), N-terminal domain"/>
    <property type="match status" value="1"/>
</dbReference>
<dbReference type="InterPro" id="IPR019815">
    <property type="entry name" value="Translation_initiation_fac_3_C"/>
</dbReference>
<keyword evidence="6" id="KW-0150">Chloroplast</keyword>
<keyword evidence="2" id="KW-0396">Initiation factor</keyword>
<dbReference type="InterPro" id="IPR019814">
    <property type="entry name" value="Translation_initiation_fac_3_N"/>
</dbReference>
<dbReference type="Pfam" id="PF00707">
    <property type="entry name" value="IF3_C"/>
    <property type="match status" value="1"/>
</dbReference>
<evidence type="ECO:0000256" key="2">
    <source>
        <dbReference type="ARBA" id="ARBA00022540"/>
    </source>
</evidence>
<evidence type="ECO:0000259" key="5">
    <source>
        <dbReference type="Pfam" id="PF05198"/>
    </source>
</evidence>